<protein>
    <submittedName>
        <fullName evidence="1">190-kDa cell surface antigen</fullName>
    </submittedName>
</protein>
<dbReference type="EMBL" id="CP000847">
    <property type="protein sequence ID" value="ABV75498.1"/>
    <property type="molecule type" value="Genomic_DNA"/>
</dbReference>
<reference evidence="1" key="1">
    <citation type="submission" date="2007-09" db="EMBL/GenBank/DDBJ databases">
        <title>Complete Genome Sequence of Rickettsia akari.</title>
        <authorList>
            <person name="Madan A."/>
            <person name="Fahey J."/>
            <person name="Helton E."/>
            <person name="Ketteman M."/>
            <person name="Madan A."/>
            <person name="Rodrigues S."/>
            <person name="Sanchez A."/>
            <person name="Whiting M."/>
            <person name="Dasch G."/>
            <person name="Eremeeva M."/>
        </authorList>
    </citation>
    <scope>NUCLEOTIDE SEQUENCE</scope>
    <source>
        <strain evidence="1">Hartford</strain>
    </source>
</reference>
<proteinExistence type="predicted"/>
<dbReference type="Proteomes" id="UP000006830">
    <property type="component" value="Chromosome"/>
</dbReference>
<dbReference type="eggNOG" id="COG3468">
    <property type="taxonomic scope" value="Bacteria"/>
</dbReference>
<dbReference type="STRING" id="293614.A1C_06365"/>
<dbReference type="AlphaFoldDB" id="A8GQ23"/>
<organism evidence="1 2">
    <name type="scientific">Rickettsia akari (strain Hartford)</name>
    <dbReference type="NCBI Taxonomy" id="293614"/>
    <lineage>
        <taxon>Bacteria</taxon>
        <taxon>Pseudomonadati</taxon>
        <taxon>Pseudomonadota</taxon>
        <taxon>Alphaproteobacteria</taxon>
        <taxon>Rickettsiales</taxon>
        <taxon>Rickettsiaceae</taxon>
        <taxon>Rickettsieae</taxon>
        <taxon>Rickettsia</taxon>
        <taxon>spotted fever group</taxon>
    </lineage>
</organism>
<gene>
    <name evidence="1" type="ordered locus">A1C_06365</name>
</gene>
<evidence type="ECO:0000313" key="1">
    <source>
        <dbReference type="EMBL" id="ABV75498.1"/>
    </source>
</evidence>
<accession>A8GQ23</accession>
<dbReference type="HOGENOM" id="CLU_1174709_0_0_5"/>
<dbReference type="KEGG" id="rak:A1C_06365"/>
<evidence type="ECO:0000313" key="2">
    <source>
        <dbReference type="Proteomes" id="UP000006830"/>
    </source>
</evidence>
<sequence>MLKVGAGAVSITQGGNASITEIQGNGTALFTLPANFNLTGSINKTGGQALKLNFTNGGSVSGVVGTVANSVGDITTAGIINFASSVNAKGTATLCGTTSFADTFTNTGAVTLAKASITNFAKNVTATSFAVNNATINFGNSLAFNSNITGSGTTLTLGASQITYTGTGSFTDTLTLNTTFDGADKLDGNILIKSGSTLDLSGVSTLELVVTATNFDINNISPDTKYTVISSETAGG</sequence>
<name>A8GQ23_RICAH</name>
<keyword evidence="2" id="KW-1185">Reference proteome</keyword>